<keyword evidence="8 12" id="KW-0472">Membrane</keyword>
<evidence type="ECO:0000313" key="13">
    <source>
        <dbReference type="EMBL" id="TDL77670.1"/>
    </source>
</evidence>
<sequence length="125" mass="12570">MIGTLLQVALGGAIGASARWGMGLWVLRVTGPGFPLAVLSVNVLGSFVMGLAVVAMAQRGLSQFAPLVQTGILGGFTTFSAFSLEAFALMEKGQAGQAAAYILLSVGASIGGLYLGVLLGRGLLA</sequence>
<dbReference type="OrthoDB" id="9806299at2"/>
<feature type="transmembrane region" description="Helical" evidence="12">
    <location>
        <begin position="101"/>
        <end position="124"/>
    </location>
</feature>
<dbReference type="GO" id="GO:0046872">
    <property type="term" value="F:metal ion binding"/>
    <property type="evidence" value="ECO:0007669"/>
    <property type="project" value="UniProtKB-KW"/>
</dbReference>
<name>A0A4R6A289_9RHOB</name>
<dbReference type="RefSeq" id="WP_133397494.1">
    <property type="nucleotide sequence ID" value="NZ_SNAA01000015.1"/>
</dbReference>
<evidence type="ECO:0000256" key="8">
    <source>
        <dbReference type="ARBA" id="ARBA00023136"/>
    </source>
</evidence>
<dbReference type="EMBL" id="SNAA01000015">
    <property type="protein sequence ID" value="TDL77670.1"/>
    <property type="molecule type" value="Genomic_DNA"/>
</dbReference>
<dbReference type="InterPro" id="IPR003691">
    <property type="entry name" value="FluC"/>
</dbReference>
<evidence type="ECO:0000256" key="7">
    <source>
        <dbReference type="ARBA" id="ARBA00023065"/>
    </source>
</evidence>
<evidence type="ECO:0000256" key="5">
    <source>
        <dbReference type="ARBA" id="ARBA00022989"/>
    </source>
</evidence>
<keyword evidence="5 12" id="KW-1133">Transmembrane helix</keyword>
<evidence type="ECO:0000256" key="4">
    <source>
        <dbReference type="ARBA" id="ARBA00022692"/>
    </source>
</evidence>
<feature type="binding site" evidence="12">
    <location>
        <position position="77"/>
    </location>
    <ligand>
        <name>Na(+)</name>
        <dbReference type="ChEBI" id="CHEBI:29101"/>
        <note>structural</note>
    </ligand>
</feature>
<keyword evidence="6 12" id="KW-0915">Sodium</keyword>
<dbReference type="NCBIfam" id="NF010805">
    <property type="entry name" value="PRK14209.1"/>
    <property type="match status" value="1"/>
</dbReference>
<keyword evidence="7 12" id="KW-0406">Ion transport</keyword>
<evidence type="ECO:0000256" key="3">
    <source>
        <dbReference type="ARBA" id="ARBA00022519"/>
    </source>
</evidence>
<keyword evidence="12" id="KW-0479">Metal-binding</keyword>
<dbReference type="Pfam" id="PF02537">
    <property type="entry name" value="CRCB"/>
    <property type="match status" value="1"/>
</dbReference>
<reference evidence="13 14" key="1">
    <citation type="submission" date="2019-03" db="EMBL/GenBank/DDBJ databases">
        <title>Primorskyibacter sp. SS33 isolated from sediments.</title>
        <authorList>
            <person name="Xunke S."/>
        </authorList>
    </citation>
    <scope>NUCLEOTIDE SEQUENCE [LARGE SCALE GENOMIC DNA]</scope>
    <source>
        <strain evidence="13 14">SS33</strain>
    </source>
</reference>
<protein>
    <recommendedName>
        <fullName evidence="12">Fluoride-specific ion channel FluC</fullName>
    </recommendedName>
</protein>
<dbReference type="NCBIfam" id="TIGR00494">
    <property type="entry name" value="crcB"/>
    <property type="match status" value="1"/>
</dbReference>
<comment type="subcellular location">
    <subcellularLocation>
        <location evidence="1 12">Cell membrane</location>
        <topology evidence="1 12">Multi-pass membrane protein</topology>
    </subcellularLocation>
</comment>
<dbReference type="GO" id="GO:0140114">
    <property type="term" value="P:cellular detoxification of fluoride"/>
    <property type="evidence" value="ECO:0007669"/>
    <property type="project" value="UniProtKB-UniRule"/>
</dbReference>
<feature type="binding site" evidence="12">
    <location>
        <position position="74"/>
    </location>
    <ligand>
        <name>Na(+)</name>
        <dbReference type="ChEBI" id="CHEBI:29101"/>
        <note>structural</note>
    </ligand>
</feature>
<evidence type="ECO:0000256" key="12">
    <source>
        <dbReference type="HAMAP-Rule" id="MF_00454"/>
    </source>
</evidence>
<keyword evidence="12" id="KW-0813">Transport</keyword>
<accession>A0A4R6A289</accession>
<organism evidence="13 14">
    <name type="scientific">Palleronia sediminis</name>
    <dbReference type="NCBI Taxonomy" id="2547833"/>
    <lineage>
        <taxon>Bacteria</taxon>
        <taxon>Pseudomonadati</taxon>
        <taxon>Pseudomonadota</taxon>
        <taxon>Alphaproteobacteria</taxon>
        <taxon>Rhodobacterales</taxon>
        <taxon>Roseobacteraceae</taxon>
        <taxon>Palleronia</taxon>
    </lineage>
</organism>
<gene>
    <name evidence="12 13" type="primary">crcB</name>
    <name evidence="12" type="synonym">fluC</name>
    <name evidence="13" type="ORF">E2L08_12815</name>
</gene>
<comment type="caution">
    <text evidence="13">The sequence shown here is derived from an EMBL/GenBank/DDBJ whole genome shotgun (WGS) entry which is preliminary data.</text>
</comment>
<dbReference type="Proteomes" id="UP000295701">
    <property type="component" value="Unassembled WGS sequence"/>
</dbReference>
<dbReference type="HAMAP" id="MF_00454">
    <property type="entry name" value="FluC"/>
    <property type="match status" value="1"/>
</dbReference>
<evidence type="ECO:0000256" key="2">
    <source>
        <dbReference type="ARBA" id="ARBA00022475"/>
    </source>
</evidence>
<evidence type="ECO:0000256" key="11">
    <source>
        <dbReference type="ARBA" id="ARBA00035585"/>
    </source>
</evidence>
<comment type="catalytic activity">
    <reaction evidence="11">
        <text>fluoride(in) = fluoride(out)</text>
        <dbReference type="Rhea" id="RHEA:76159"/>
        <dbReference type="ChEBI" id="CHEBI:17051"/>
    </reaction>
    <physiologicalReaction direction="left-to-right" evidence="11">
        <dbReference type="Rhea" id="RHEA:76160"/>
    </physiologicalReaction>
</comment>
<keyword evidence="2 12" id="KW-1003">Cell membrane</keyword>
<dbReference type="PANTHER" id="PTHR28259:SF1">
    <property type="entry name" value="FLUORIDE EXPORT PROTEIN 1-RELATED"/>
    <property type="match status" value="1"/>
</dbReference>
<keyword evidence="9 12" id="KW-0407">Ion channel</keyword>
<evidence type="ECO:0000313" key="14">
    <source>
        <dbReference type="Proteomes" id="UP000295701"/>
    </source>
</evidence>
<evidence type="ECO:0000256" key="6">
    <source>
        <dbReference type="ARBA" id="ARBA00023053"/>
    </source>
</evidence>
<evidence type="ECO:0000256" key="10">
    <source>
        <dbReference type="ARBA" id="ARBA00035120"/>
    </source>
</evidence>
<comment type="activity regulation">
    <text evidence="12">Na(+) is not transported, but it plays an essential structural role and its presence is essential for fluoride channel function.</text>
</comment>
<proteinExistence type="inferred from homology"/>
<comment type="similarity">
    <text evidence="10 12">Belongs to the fluoride channel Fluc/FEX (TC 1.A.43) family.</text>
</comment>
<keyword evidence="4 12" id="KW-0812">Transmembrane</keyword>
<dbReference type="GO" id="GO:0062054">
    <property type="term" value="F:fluoride channel activity"/>
    <property type="evidence" value="ECO:0007669"/>
    <property type="project" value="UniProtKB-UniRule"/>
</dbReference>
<dbReference type="PANTHER" id="PTHR28259">
    <property type="entry name" value="FLUORIDE EXPORT PROTEIN 1-RELATED"/>
    <property type="match status" value="1"/>
</dbReference>
<keyword evidence="14" id="KW-1185">Reference proteome</keyword>
<evidence type="ECO:0000256" key="9">
    <source>
        <dbReference type="ARBA" id="ARBA00023303"/>
    </source>
</evidence>
<comment type="function">
    <text evidence="12">Fluoride-specific ion channel. Important for reducing fluoride concentration in the cell, thus reducing its toxicity.</text>
</comment>
<dbReference type="AlphaFoldDB" id="A0A4R6A289"/>
<feature type="transmembrane region" description="Helical" evidence="12">
    <location>
        <begin position="67"/>
        <end position="89"/>
    </location>
</feature>
<evidence type="ECO:0000256" key="1">
    <source>
        <dbReference type="ARBA" id="ARBA00004651"/>
    </source>
</evidence>
<feature type="transmembrane region" description="Helical" evidence="12">
    <location>
        <begin position="34"/>
        <end position="55"/>
    </location>
</feature>
<dbReference type="GO" id="GO:0005886">
    <property type="term" value="C:plasma membrane"/>
    <property type="evidence" value="ECO:0007669"/>
    <property type="project" value="UniProtKB-SubCell"/>
</dbReference>
<keyword evidence="3" id="KW-0997">Cell inner membrane</keyword>